<organism evidence="8 9">
    <name type="scientific">Kocuria palustris PEL</name>
    <dbReference type="NCBI Taxonomy" id="1236550"/>
    <lineage>
        <taxon>Bacteria</taxon>
        <taxon>Bacillati</taxon>
        <taxon>Actinomycetota</taxon>
        <taxon>Actinomycetes</taxon>
        <taxon>Micrococcales</taxon>
        <taxon>Micrococcaceae</taxon>
        <taxon>Kocuria</taxon>
    </lineage>
</organism>
<dbReference type="InterPro" id="IPR036249">
    <property type="entry name" value="Thioredoxin-like_sf"/>
</dbReference>
<dbReference type="Gene3D" id="3.50.50.60">
    <property type="entry name" value="FAD/NAD(P)-binding domain"/>
    <property type="match status" value="1"/>
</dbReference>
<dbReference type="NCBIfam" id="NF006144">
    <property type="entry name" value="PRK08294.1"/>
    <property type="match status" value="1"/>
</dbReference>
<dbReference type="GO" id="GO:0071949">
    <property type="term" value="F:FAD binding"/>
    <property type="evidence" value="ECO:0007669"/>
    <property type="project" value="InterPro"/>
</dbReference>
<feature type="domain" description="Phenol hydroxylase-like C-terminal dimerisation" evidence="7">
    <location>
        <begin position="423"/>
        <end position="605"/>
    </location>
</feature>
<feature type="domain" description="FAD-binding" evidence="6">
    <location>
        <begin position="19"/>
        <end position="386"/>
    </location>
</feature>
<accession>M2XVC3</accession>
<evidence type="ECO:0000256" key="3">
    <source>
        <dbReference type="ARBA" id="ARBA00022630"/>
    </source>
</evidence>
<name>M2XVC3_9MICC</name>
<keyword evidence="3" id="KW-0285">Flavoprotein</keyword>
<dbReference type="PRINTS" id="PR00420">
    <property type="entry name" value="RNGMNOXGNASE"/>
</dbReference>
<dbReference type="InterPro" id="IPR036188">
    <property type="entry name" value="FAD/NAD-bd_sf"/>
</dbReference>
<dbReference type="CDD" id="cd02979">
    <property type="entry name" value="PHOX_C"/>
    <property type="match status" value="1"/>
</dbReference>
<keyword evidence="4" id="KW-0274">FAD</keyword>
<dbReference type="Gene3D" id="3.30.9.10">
    <property type="entry name" value="D-Amino Acid Oxidase, subunit A, domain 2"/>
    <property type="match status" value="1"/>
</dbReference>
<dbReference type="InterPro" id="IPR012941">
    <property type="entry name" value="Phe_hydrox_C_dim_dom"/>
</dbReference>
<dbReference type="PANTHER" id="PTHR43004:SF19">
    <property type="entry name" value="BINDING MONOOXYGENASE, PUTATIVE (JCVI)-RELATED"/>
    <property type="match status" value="1"/>
</dbReference>
<evidence type="ECO:0000256" key="5">
    <source>
        <dbReference type="ARBA" id="ARBA00023002"/>
    </source>
</evidence>
<dbReference type="AlphaFoldDB" id="M2XVC3"/>
<sequence>MKEPAGKGVDRPTDLPDTMDVLIVGAGPAGIIQAAQLSRYPGISTRIIDSRPGRLEVGRADGLWARSSETFQAYGFFDRINAEAHRLVDVHFWGPDPEDPSRIMRGVRAEDPPSGVSEFPFLIVNQARVIDYFAEYAERGPARITPDYGYEFLELEVDESQEHPVKVLLRDPQGRERTVRAKYVIGNDGARSRVRDCTDIEVEKDPSAHAWAVMDVLAETDFPDIRQKCGILSDKHGSILLIPREGGFLFRFYVSLGDIDDSNREQLRATTVEEAAERANQILHPYSIDVKEVTWFSVYEVRHTVAKKFDDVPVDRVGSQDPRVFIAGDACHTHSAKAGQGMNVSMQDGWNLAWKLGQVLEGRSDPSLLATYSAERQQIAENLIAFDKEWSSMMSKRPEELDDPQDVGRFYADNAEFPNGFATQYPASSIVGQDTHQHLAAGFPIGKRFHSAPVRRVADTSPRELGHLFEADGRWRLYAFADQDGSAVRELSEWLEGSEDSPVRRFTPQGTDLNSVFDAKVIYQQPYTEIELADVPSLFLPKVGPYALTDREEVFAADQDADIFDLRQVDRSGALVIQRPDMYVAHVLPLSAREEITEFFAQNMVVPAT</sequence>
<dbReference type="InterPro" id="IPR038220">
    <property type="entry name" value="PHOX_C_sf"/>
</dbReference>
<dbReference type="Pfam" id="PF01494">
    <property type="entry name" value="FAD_binding_3"/>
    <property type="match status" value="1"/>
</dbReference>
<dbReference type="Proteomes" id="UP000009877">
    <property type="component" value="Unassembled WGS sequence"/>
</dbReference>
<proteinExistence type="inferred from homology"/>
<dbReference type="PANTHER" id="PTHR43004">
    <property type="entry name" value="TRK SYSTEM POTASSIUM UPTAKE PROTEIN"/>
    <property type="match status" value="1"/>
</dbReference>
<comment type="cofactor">
    <cofactor evidence="1">
        <name>FAD</name>
        <dbReference type="ChEBI" id="CHEBI:57692"/>
    </cofactor>
</comment>
<evidence type="ECO:0000256" key="4">
    <source>
        <dbReference type="ARBA" id="ARBA00022827"/>
    </source>
</evidence>
<reference evidence="8 9" key="1">
    <citation type="journal article" date="2014" name="Genome Announc.">
        <title>Draft Genome Sequence of Kocuria palustris PEL.</title>
        <authorList>
            <person name="Sharma G."/>
            <person name="Khatri I."/>
            <person name="Subramanian S."/>
        </authorList>
    </citation>
    <scope>NUCLEOTIDE SEQUENCE [LARGE SCALE GENOMIC DNA]</scope>
    <source>
        <strain evidence="8 9">PEL</strain>
    </source>
</reference>
<keyword evidence="5" id="KW-0560">Oxidoreductase</keyword>
<keyword evidence="9" id="KW-1185">Reference proteome</keyword>
<dbReference type="EMBL" id="ANHZ02000008">
    <property type="protein sequence ID" value="EME36768.1"/>
    <property type="molecule type" value="Genomic_DNA"/>
</dbReference>
<dbReference type="Pfam" id="PF07976">
    <property type="entry name" value="Phe_hydrox_dim"/>
    <property type="match status" value="1"/>
</dbReference>
<dbReference type="InterPro" id="IPR002938">
    <property type="entry name" value="FAD-bd"/>
</dbReference>
<evidence type="ECO:0000313" key="9">
    <source>
        <dbReference type="Proteomes" id="UP000009877"/>
    </source>
</evidence>
<dbReference type="GO" id="GO:0016709">
    <property type="term" value="F:oxidoreductase activity, acting on paired donors, with incorporation or reduction of molecular oxygen, NAD(P)H as one donor, and incorporation of one atom of oxygen"/>
    <property type="evidence" value="ECO:0007669"/>
    <property type="project" value="UniProtKB-ARBA"/>
</dbReference>
<dbReference type="STRING" id="71999.KPaMU14_08330"/>
<dbReference type="InterPro" id="IPR050641">
    <property type="entry name" value="RIFMO-like"/>
</dbReference>
<evidence type="ECO:0000313" key="8">
    <source>
        <dbReference type="EMBL" id="EME36768.1"/>
    </source>
</evidence>
<comment type="caution">
    <text evidence="8">The sequence shown here is derived from an EMBL/GenBank/DDBJ whole genome shotgun (WGS) entry which is preliminary data.</text>
</comment>
<dbReference type="SUPFAM" id="SSF54373">
    <property type="entry name" value="FAD-linked reductases, C-terminal domain"/>
    <property type="match status" value="1"/>
</dbReference>
<protein>
    <submittedName>
        <fullName evidence="8">2-polyprenyl-6-methoxyphenol hydroxylase</fullName>
    </submittedName>
</protein>
<evidence type="ECO:0000259" key="7">
    <source>
        <dbReference type="Pfam" id="PF07976"/>
    </source>
</evidence>
<evidence type="ECO:0000256" key="1">
    <source>
        <dbReference type="ARBA" id="ARBA00001974"/>
    </source>
</evidence>
<dbReference type="SUPFAM" id="SSF52833">
    <property type="entry name" value="Thioredoxin-like"/>
    <property type="match status" value="1"/>
</dbReference>
<dbReference type="Gene3D" id="3.40.30.20">
    <property type="match status" value="1"/>
</dbReference>
<dbReference type="SUPFAM" id="SSF51905">
    <property type="entry name" value="FAD/NAD(P)-binding domain"/>
    <property type="match status" value="1"/>
</dbReference>
<evidence type="ECO:0000259" key="6">
    <source>
        <dbReference type="Pfam" id="PF01494"/>
    </source>
</evidence>
<gene>
    <name evidence="8" type="ORF">C884_02375</name>
</gene>
<evidence type="ECO:0000256" key="2">
    <source>
        <dbReference type="ARBA" id="ARBA00007801"/>
    </source>
</evidence>
<comment type="similarity">
    <text evidence="2">Belongs to the PheA/TfdB FAD monooxygenase family.</text>
</comment>